<name>A0A1F5B4U5_9BACT</name>
<dbReference type="EC" id="5.6.1.7" evidence="6"/>
<evidence type="ECO:0000313" key="11">
    <source>
        <dbReference type="EMBL" id="OGD25627.1"/>
    </source>
</evidence>
<dbReference type="Gene3D" id="3.30.260.10">
    <property type="entry name" value="TCP-1-like chaperonin intermediate domain"/>
    <property type="match status" value="1"/>
</dbReference>
<dbReference type="Proteomes" id="UP000176431">
    <property type="component" value="Unassembled WGS sequence"/>
</dbReference>
<comment type="function">
    <text evidence="6 8">Together with its co-chaperonin GroES, plays an essential role in assisting protein folding. The GroEL-GroES system forms a nano-cage that allows encapsulation of the non-native substrate proteins and provides a physical environment optimized to promote and accelerate protein folding.</text>
</comment>
<comment type="caution">
    <text evidence="11">The sequence shown here is derived from an EMBL/GenBank/DDBJ whole genome shotgun (WGS) entry which is preliminary data.</text>
</comment>
<feature type="binding site" evidence="6">
    <location>
        <begin position="29"/>
        <end position="32"/>
    </location>
    <ligand>
        <name>ATP</name>
        <dbReference type="ChEBI" id="CHEBI:30616"/>
    </ligand>
</feature>
<comment type="subunit">
    <text evidence="6 8">Forms a cylinder of 14 subunits composed of two heptameric rings stacked back-to-back. Interacts with the co-chaperonin GroES.</text>
</comment>
<keyword evidence="3 6" id="KW-0067">ATP-binding</keyword>
<comment type="subcellular location">
    <subcellularLocation>
        <location evidence="6">Cytoplasm</location>
    </subcellularLocation>
</comment>
<feature type="binding site" evidence="6">
    <location>
        <position position="413"/>
    </location>
    <ligand>
        <name>ATP</name>
        <dbReference type="ChEBI" id="CHEBI:30616"/>
    </ligand>
</feature>
<dbReference type="SUPFAM" id="SSF48592">
    <property type="entry name" value="GroEL equatorial domain-like"/>
    <property type="match status" value="1"/>
</dbReference>
<dbReference type="InterPro" id="IPR027413">
    <property type="entry name" value="GROEL-like_equatorial_sf"/>
</dbReference>
<evidence type="ECO:0000313" key="12">
    <source>
        <dbReference type="Proteomes" id="UP000176431"/>
    </source>
</evidence>
<reference evidence="11 12" key="1">
    <citation type="journal article" date="2016" name="Nat. Commun.">
        <title>Thousands of microbial genomes shed light on interconnected biogeochemical processes in an aquifer system.</title>
        <authorList>
            <person name="Anantharaman K."/>
            <person name="Brown C.T."/>
            <person name="Hug L.A."/>
            <person name="Sharon I."/>
            <person name="Castelle C.J."/>
            <person name="Probst A.J."/>
            <person name="Thomas B.C."/>
            <person name="Singh A."/>
            <person name="Wilkins M.J."/>
            <person name="Karaoz U."/>
            <person name="Brodie E.L."/>
            <person name="Williams K.H."/>
            <person name="Hubbard S.S."/>
            <person name="Banfield J.F."/>
        </authorList>
    </citation>
    <scope>NUCLEOTIDE SEQUENCE [LARGE SCALE GENOMIC DNA]</scope>
</reference>
<dbReference type="HAMAP" id="MF_00600">
    <property type="entry name" value="CH60"/>
    <property type="match status" value="1"/>
</dbReference>
<evidence type="ECO:0000256" key="10">
    <source>
        <dbReference type="SAM" id="MobiDB-lite"/>
    </source>
</evidence>
<dbReference type="InterPro" id="IPR027410">
    <property type="entry name" value="TCP-1-like_intermed_sf"/>
</dbReference>
<accession>A0A1F5B4U5</accession>
<evidence type="ECO:0000256" key="1">
    <source>
        <dbReference type="ARBA" id="ARBA00006607"/>
    </source>
</evidence>
<keyword evidence="9" id="KW-0175">Coiled coil</keyword>
<organism evidence="11 12">
    <name type="scientific">Candidatus Azambacteria bacterium RIFCSPHIGHO2_01_FULL_40_24</name>
    <dbReference type="NCBI Taxonomy" id="1797301"/>
    <lineage>
        <taxon>Bacteria</taxon>
        <taxon>Candidatus Azamiibacteriota</taxon>
    </lineage>
</organism>
<gene>
    <name evidence="6" type="primary">groEL</name>
    <name evidence="6" type="synonym">groL</name>
    <name evidence="11" type="ORF">A2819_02670</name>
</gene>
<dbReference type="GO" id="GO:0005524">
    <property type="term" value="F:ATP binding"/>
    <property type="evidence" value="ECO:0007669"/>
    <property type="project" value="UniProtKB-UniRule"/>
</dbReference>
<evidence type="ECO:0000256" key="4">
    <source>
        <dbReference type="ARBA" id="ARBA00023186"/>
    </source>
</evidence>
<sequence>MPKQIISGVIAREAIKRGVDQLANAVKITLGPRGRNVILDKGFGAPVVTNDGVTIAKEIELKDKFENIGAELVKEAASKTNDVAGDGTTTAVVLAQAMIAEGINLINSGANPMVLKRGMDKAVVKVSEILKKNSKPVTKEKIKDVAVISANDEDMGSLIAEVISKVGKEGVVTVEEAQTLGVGYELVEGLQFDRGYVSPYMVTDTERMESVMEKTYILITDKKVSALAEIMPLLEKVVKSGSKNLVIIADEIEGEALATLVVNKLRGVFNVLAVKAPGFGDRRKELLEDIAAVVNGDVISEDKGMKLENVELNSLGEAKRVVASKDNTTIVGGGGSKSEIEKRIKQIKTQLEKTESEFDREKLEERLAKLSGGVAVIKVGAATETEMKEKKFRIEDAVSATKAAIEEGIVAGGGVALFEAAREIKNLKNLGGAAEFGDEAKGISLVLSALESPMRVIARNSNKDDNEVIQTVSAKEKGIGFNAVTGEYGDLIKDGVIDPLKVTRTALQNAASIASMLLTSETLVADSPEKNNPPVGGMPGMGDMGM</sequence>
<dbReference type="GO" id="GO:0042026">
    <property type="term" value="P:protein refolding"/>
    <property type="evidence" value="ECO:0007669"/>
    <property type="project" value="UniProtKB-UniRule"/>
</dbReference>
<dbReference type="InterPro" id="IPR001844">
    <property type="entry name" value="Cpn60/GroEL"/>
</dbReference>
<keyword evidence="4 6" id="KW-0143">Chaperone</keyword>
<dbReference type="Gene3D" id="3.50.7.10">
    <property type="entry name" value="GroEL"/>
    <property type="match status" value="1"/>
</dbReference>
<dbReference type="SUPFAM" id="SSF54849">
    <property type="entry name" value="GroEL-intermediate domain like"/>
    <property type="match status" value="1"/>
</dbReference>
<dbReference type="PROSITE" id="PS00296">
    <property type="entry name" value="CHAPERONINS_CPN60"/>
    <property type="match status" value="1"/>
</dbReference>
<feature type="binding site" evidence="6">
    <location>
        <begin position="86"/>
        <end position="90"/>
    </location>
    <ligand>
        <name>ATP</name>
        <dbReference type="ChEBI" id="CHEBI:30616"/>
    </ligand>
</feature>
<evidence type="ECO:0000256" key="3">
    <source>
        <dbReference type="ARBA" id="ARBA00022840"/>
    </source>
</evidence>
<keyword evidence="6" id="KW-0963">Cytoplasm</keyword>
<dbReference type="Gene3D" id="1.10.560.10">
    <property type="entry name" value="GroEL-like equatorial domain"/>
    <property type="match status" value="1"/>
</dbReference>
<feature type="binding site" evidence="6">
    <location>
        <position position="498"/>
    </location>
    <ligand>
        <name>ATP</name>
        <dbReference type="ChEBI" id="CHEBI:30616"/>
    </ligand>
</feature>
<dbReference type="InterPro" id="IPR027409">
    <property type="entry name" value="GroEL-like_apical_dom_sf"/>
</dbReference>
<dbReference type="InterPro" id="IPR002423">
    <property type="entry name" value="Cpn60/GroEL/TCP-1"/>
</dbReference>
<dbReference type="NCBIfam" id="NF009487">
    <property type="entry name" value="PRK12849.1"/>
    <property type="match status" value="1"/>
</dbReference>
<comment type="caution">
    <text evidence="6">Lacks conserved residue(s) required for the propagation of feature annotation.</text>
</comment>
<dbReference type="NCBIfam" id="TIGR02348">
    <property type="entry name" value="GroEL"/>
    <property type="match status" value="1"/>
</dbReference>
<evidence type="ECO:0000256" key="8">
    <source>
        <dbReference type="RuleBase" id="RU000419"/>
    </source>
</evidence>
<dbReference type="InterPro" id="IPR018370">
    <property type="entry name" value="Chaperonin_Cpn60_CS"/>
</dbReference>
<dbReference type="SUPFAM" id="SSF52029">
    <property type="entry name" value="GroEL apical domain-like"/>
    <property type="match status" value="1"/>
</dbReference>
<dbReference type="PRINTS" id="PR00298">
    <property type="entry name" value="CHAPERONIN60"/>
</dbReference>
<feature type="coiled-coil region" evidence="9">
    <location>
        <begin position="337"/>
        <end position="364"/>
    </location>
</feature>
<evidence type="ECO:0000256" key="2">
    <source>
        <dbReference type="ARBA" id="ARBA00022741"/>
    </source>
</evidence>
<comment type="similarity">
    <text evidence="1 6 7">Belongs to the chaperonin (HSP60) family.</text>
</comment>
<evidence type="ECO:0000256" key="7">
    <source>
        <dbReference type="RuleBase" id="RU000418"/>
    </source>
</evidence>
<dbReference type="NCBIfam" id="NF000592">
    <property type="entry name" value="PRK00013.1"/>
    <property type="match status" value="1"/>
</dbReference>
<dbReference type="GO" id="GO:0140662">
    <property type="term" value="F:ATP-dependent protein folding chaperone"/>
    <property type="evidence" value="ECO:0007669"/>
    <property type="project" value="InterPro"/>
</dbReference>
<dbReference type="FunFam" id="3.50.7.10:FF:000001">
    <property type="entry name" value="60 kDa chaperonin"/>
    <property type="match status" value="1"/>
</dbReference>
<dbReference type="Pfam" id="PF00118">
    <property type="entry name" value="Cpn60_TCP1"/>
    <property type="match status" value="1"/>
</dbReference>
<dbReference type="AlphaFoldDB" id="A0A1F5B4U5"/>
<dbReference type="PANTHER" id="PTHR45633">
    <property type="entry name" value="60 KDA HEAT SHOCK PROTEIN, MITOCHONDRIAL"/>
    <property type="match status" value="1"/>
</dbReference>
<dbReference type="GO" id="GO:0005737">
    <property type="term" value="C:cytoplasm"/>
    <property type="evidence" value="ECO:0007669"/>
    <property type="project" value="UniProtKB-SubCell"/>
</dbReference>
<keyword evidence="5 6" id="KW-0413">Isomerase</keyword>
<dbReference type="EMBL" id="MEYK01000007">
    <property type="protein sequence ID" value="OGD25627.1"/>
    <property type="molecule type" value="Genomic_DNA"/>
</dbReference>
<feature type="compositionally biased region" description="Gly residues" evidence="10">
    <location>
        <begin position="537"/>
        <end position="546"/>
    </location>
</feature>
<dbReference type="NCBIfam" id="NF009489">
    <property type="entry name" value="PRK12851.1"/>
    <property type="match status" value="1"/>
</dbReference>
<dbReference type="GO" id="GO:0016853">
    <property type="term" value="F:isomerase activity"/>
    <property type="evidence" value="ECO:0007669"/>
    <property type="project" value="UniProtKB-KW"/>
</dbReference>
<keyword evidence="2 6" id="KW-0547">Nucleotide-binding</keyword>
<evidence type="ECO:0000256" key="9">
    <source>
        <dbReference type="SAM" id="Coils"/>
    </source>
</evidence>
<evidence type="ECO:0000256" key="5">
    <source>
        <dbReference type="ARBA" id="ARBA00023235"/>
    </source>
</evidence>
<evidence type="ECO:0000256" key="6">
    <source>
        <dbReference type="HAMAP-Rule" id="MF_00600"/>
    </source>
</evidence>
<dbReference type="NCBIfam" id="NF009488">
    <property type="entry name" value="PRK12850.1"/>
    <property type="match status" value="1"/>
</dbReference>
<dbReference type="CDD" id="cd03344">
    <property type="entry name" value="GroEL"/>
    <property type="match status" value="1"/>
</dbReference>
<dbReference type="GO" id="GO:0051082">
    <property type="term" value="F:unfolded protein binding"/>
    <property type="evidence" value="ECO:0007669"/>
    <property type="project" value="UniProtKB-UniRule"/>
</dbReference>
<feature type="region of interest" description="Disordered" evidence="10">
    <location>
        <begin position="526"/>
        <end position="546"/>
    </location>
</feature>
<proteinExistence type="inferred from homology"/>
<feature type="binding site" evidence="6">
    <location>
        <begin position="482"/>
        <end position="484"/>
    </location>
    <ligand>
        <name>ATP</name>
        <dbReference type="ChEBI" id="CHEBI:30616"/>
    </ligand>
</feature>
<protein>
    <recommendedName>
        <fullName evidence="6">Chaperonin GroEL</fullName>
        <ecNumber evidence="6">5.6.1.7</ecNumber>
    </recommendedName>
    <alternativeName>
        <fullName evidence="6">60 kDa chaperonin</fullName>
    </alternativeName>
    <alternativeName>
        <fullName evidence="6">Chaperonin-60</fullName>
        <shortName evidence="6">Cpn60</shortName>
    </alternativeName>
</protein>